<dbReference type="Gene3D" id="1.10.10.10">
    <property type="entry name" value="Winged helix-like DNA-binding domain superfamily/Winged helix DNA-binding domain"/>
    <property type="match status" value="1"/>
</dbReference>
<evidence type="ECO:0000256" key="3">
    <source>
        <dbReference type="ARBA" id="ARBA00023163"/>
    </source>
</evidence>
<comment type="caution">
    <text evidence="5">The sequence shown here is derived from an EMBL/GenBank/DDBJ whole genome shotgun (WGS) entry which is preliminary data.</text>
</comment>
<dbReference type="GO" id="GO:0043200">
    <property type="term" value="P:response to amino acid"/>
    <property type="evidence" value="ECO:0007669"/>
    <property type="project" value="TreeGrafter"/>
</dbReference>
<sequence length="137" mass="15587">MLDATDLEIIRLLQSNARLQWKEIGEQVHMTGQAVAQRIQKLTEQGIIEGFTLKLNEEKLGGPLLAFITMFMVAGAHQEFQQYLKENAAIVEAHRISGDGCYWLRARVGTQQELNVLLDELLQYGNYRLQLSISKID</sequence>
<feature type="domain" description="HTH asnC-type" evidence="4">
    <location>
        <begin position="2"/>
        <end position="63"/>
    </location>
</feature>
<dbReference type="Pfam" id="PF13404">
    <property type="entry name" value="HTH_AsnC-type"/>
    <property type="match status" value="1"/>
</dbReference>
<dbReference type="PANTHER" id="PTHR30154:SF55">
    <property type="entry name" value="HTH-TYPE TRANSCRIPTIONAL REGULATOR LRPB"/>
    <property type="match status" value="1"/>
</dbReference>
<dbReference type="RefSeq" id="WP_122917464.1">
    <property type="nucleotide sequence ID" value="NZ_RHHQ01000007.1"/>
</dbReference>
<dbReference type="PANTHER" id="PTHR30154">
    <property type="entry name" value="LEUCINE-RESPONSIVE REGULATORY PROTEIN"/>
    <property type="match status" value="1"/>
</dbReference>
<evidence type="ECO:0000313" key="5">
    <source>
        <dbReference type="EMBL" id="RNB90538.1"/>
    </source>
</evidence>
<gene>
    <name evidence="5" type="ORF">EDM56_08515</name>
</gene>
<dbReference type="EMBL" id="RHHQ01000007">
    <property type="protein sequence ID" value="RNB90538.1"/>
    <property type="molecule type" value="Genomic_DNA"/>
</dbReference>
<dbReference type="AlphaFoldDB" id="A0A3M8DQZ0"/>
<dbReference type="SMART" id="SM00344">
    <property type="entry name" value="HTH_ASNC"/>
    <property type="match status" value="1"/>
</dbReference>
<dbReference type="InterPro" id="IPR036388">
    <property type="entry name" value="WH-like_DNA-bd_sf"/>
</dbReference>
<reference evidence="5 6" key="1">
    <citation type="submission" date="2018-10" db="EMBL/GenBank/DDBJ databases">
        <title>Phylogenomics of Brevibacillus.</title>
        <authorList>
            <person name="Dunlap C."/>
        </authorList>
    </citation>
    <scope>NUCLEOTIDE SEQUENCE [LARGE SCALE GENOMIC DNA]</scope>
    <source>
        <strain evidence="5 6">JCM 15716</strain>
    </source>
</reference>
<dbReference type="InterPro" id="IPR019887">
    <property type="entry name" value="Tscrpt_reg_AsnC/Lrp_C"/>
</dbReference>
<dbReference type="InterPro" id="IPR019888">
    <property type="entry name" value="Tscrpt_reg_AsnC-like"/>
</dbReference>
<keyword evidence="6" id="KW-1185">Reference proteome</keyword>
<dbReference type="GO" id="GO:0043565">
    <property type="term" value="F:sequence-specific DNA binding"/>
    <property type="evidence" value="ECO:0007669"/>
    <property type="project" value="InterPro"/>
</dbReference>
<protein>
    <submittedName>
        <fullName evidence="5">Lrp/AsnC family transcriptional regulator</fullName>
    </submittedName>
</protein>
<dbReference type="Pfam" id="PF01037">
    <property type="entry name" value="AsnC_trans_reg"/>
    <property type="match status" value="1"/>
</dbReference>
<keyword evidence="2" id="KW-0238">DNA-binding</keyword>
<dbReference type="InterPro" id="IPR036390">
    <property type="entry name" value="WH_DNA-bd_sf"/>
</dbReference>
<evidence type="ECO:0000256" key="1">
    <source>
        <dbReference type="ARBA" id="ARBA00023015"/>
    </source>
</evidence>
<keyword evidence="3" id="KW-0804">Transcription</keyword>
<proteinExistence type="predicted"/>
<dbReference type="OrthoDB" id="34294at2"/>
<dbReference type="InterPro" id="IPR000485">
    <property type="entry name" value="AsnC-type_HTH_dom"/>
</dbReference>
<accession>A0A3M8DQZ0</accession>
<dbReference type="InterPro" id="IPR011008">
    <property type="entry name" value="Dimeric_a/b-barrel"/>
</dbReference>
<evidence type="ECO:0000256" key="2">
    <source>
        <dbReference type="ARBA" id="ARBA00023125"/>
    </source>
</evidence>
<organism evidence="5 6">
    <name type="scientific">Brevibacillus fluminis</name>
    <dbReference type="NCBI Taxonomy" id="511487"/>
    <lineage>
        <taxon>Bacteria</taxon>
        <taxon>Bacillati</taxon>
        <taxon>Bacillota</taxon>
        <taxon>Bacilli</taxon>
        <taxon>Bacillales</taxon>
        <taxon>Paenibacillaceae</taxon>
        <taxon>Brevibacillus</taxon>
    </lineage>
</organism>
<dbReference type="GO" id="GO:0005829">
    <property type="term" value="C:cytosol"/>
    <property type="evidence" value="ECO:0007669"/>
    <property type="project" value="TreeGrafter"/>
</dbReference>
<dbReference type="SUPFAM" id="SSF54909">
    <property type="entry name" value="Dimeric alpha+beta barrel"/>
    <property type="match status" value="1"/>
</dbReference>
<dbReference type="Proteomes" id="UP000271031">
    <property type="component" value="Unassembled WGS sequence"/>
</dbReference>
<dbReference type="PROSITE" id="PS50956">
    <property type="entry name" value="HTH_ASNC_2"/>
    <property type="match status" value="1"/>
</dbReference>
<keyword evidence="1" id="KW-0805">Transcription regulation</keyword>
<dbReference type="PRINTS" id="PR00033">
    <property type="entry name" value="HTHASNC"/>
</dbReference>
<dbReference type="SUPFAM" id="SSF46785">
    <property type="entry name" value="Winged helix' DNA-binding domain"/>
    <property type="match status" value="1"/>
</dbReference>
<evidence type="ECO:0000313" key="6">
    <source>
        <dbReference type="Proteomes" id="UP000271031"/>
    </source>
</evidence>
<name>A0A3M8DQZ0_9BACL</name>
<evidence type="ECO:0000259" key="4">
    <source>
        <dbReference type="PROSITE" id="PS50956"/>
    </source>
</evidence>
<dbReference type="Gene3D" id="3.30.70.920">
    <property type="match status" value="1"/>
</dbReference>